<dbReference type="STRING" id="1586267.GCA_001418685_01215"/>
<name>A0A0X3AQN5_9FLAO</name>
<dbReference type="PANTHER" id="PTHR12526">
    <property type="entry name" value="GLYCOSYLTRANSFERASE"/>
    <property type="match status" value="1"/>
</dbReference>
<evidence type="ECO:0000313" key="4">
    <source>
        <dbReference type="Proteomes" id="UP000182761"/>
    </source>
</evidence>
<reference evidence="3 4" key="1">
    <citation type="submission" date="2016-01" db="EMBL/GenBank/DDBJ databases">
        <authorList>
            <person name="McClelland M."/>
            <person name="Jain A."/>
            <person name="Saraogi P."/>
            <person name="Mendelson R."/>
            <person name="Westerman R."/>
            <person name="SanMiguel P."/>
            <person name="Csonka L."/>
        </authorList>
    </citation>
    <scope>NUCLEOTIDE SEQUENCE [LARGE SCALE GENOMIC DNA]</scope>
    <source>
        <strain evidence="3 4">R-53146</strain>
    </source>
</reference>
<keyword evidence="3" id="KW-0808">Transferase</keyword>
<evidence type="ECO:0000259" key="2">
    <source>
        <dbReference type="Pfam" id="PF13439"/>
    </source>
</evidence>
<dbReference type="Gene3D" id="3.40.50.2000">
    <property type="entry name" value="Glycogen Phosphorylase B"/>
    <property type="match status" value="2"/>
</dbReference>
<evidence type="ECO:0000259" key="1">
    <source>
        <dbReference type="Pfam" id="PF00534"/>
    </source>
</evidence>
<dbReference type="PANTHER" id="PTHR12526:SF630">
    <property type="entry name" value="GLYCOSYLTRANSFERASE"/>
    <property type="match status" value="1"/>
</dbReference>
<gene>
    <name evidence="3" type="ORF">Ga0061079_106130</name>
</gene>
<dbReference type="SUPFAM" id="SSF53756">
    <property type="entry name" value="UDP-Glycosyltransferase/glycogen phosphorylase"/>
    <property type="match status" value="1"/>
</dbReference>
<keyword evidence="4" id="KW-1185">Reference proteome</keyword>
<dbReference type="Pfam" id="PF13439">
    <property type="entry name" value="Glyco_transf_4"/>
    <property type="match status" value="1"/>
</dbReference>
<organism evidence="3 4">
    <name type="scientific">Apibacter mensalis</name>
    <dbReference type="NCBI Taxonomy" id="1586267"/>
    <lineage>
        <taxon>Bacteria</taxon>
        <taxon>Pseudomonadati</taxon>
        <taxon>Bacteroidota</taxon>
        <taxon>Flavobacteriia</taxon>
        <taxon>Flavobacteriales</taxon>
        <taxon>Weeksellaceae</taxon>
        <taxon>Apibacter</taxon>
    </lineage>
</organism>
<protein>
    <submittedName>
        <fullName evidence="3">Glycosyltransferase involved in cell wall bisynthesis</fullName>
    </submittedName>
</protein>
<proteinExistence type="predicted"/>
<dbReference type="Pfam" id="PF00534">
    <property type="entry name" value="Glycos_transf_1"/>
    <property type="match status" value="1"/>
</dbReference>
<dbReference type="InterPro" id="IPR001296">
    <property type="entry name" value="Glyco_trans_1"/>
</dbReference>
<accession>A0A0X3AQN5</accession>
<sequence length="357" mass="41287">MKTILFILPDLNMGGAERIITLLINYLDKKKFTPKLLLMRREGYYLELLDKNIEIIDIKTPRIRNAFFPILNVIRTLKPDIVFGGWGEISAYLAPIIPFFPKVHFIARETNIVSQHVTRPEIKFFYRFYNNFHTIIAQSDDMKNDLINNLKIRENKITKINNPVDVEVIEKKSLETMIYPFSEGYKNVLAIGNLSYRKGFDNLLKVFSHLKGENIFLYIIGEGDDKEKLVELKETLLIENVKFLGKITNPYPYLKNADLFILSSRYEGFPNVLLEAGATGTFSLANNCKGGINEIIEENVNGKILSIEDHKNFAEQIKITLNQKHDENRINKSIKNRFSKEIIIKQYEKIFGATKSN</sequence>
<dbReference type="CDD" id="cd03811">
    <property type="entry name" value="GT4_GT28_WabH-like"/>
    <property type="match status" value="1"/>
</dbReference>
<dbReference type="InterPro" id="IPR028098">
    <property type="entry name" value="Glyco_trans_4-like_N"/>
</dbReference>
<feature type="domain" description="Glycosyltransferase subfamily 4-like N-terminal" evidence="2">
    <location>
        <begin position="13"/>
        <end position="167"/>
    </location>
</feature>
<feature type="domain" description="Glycosyl transferase family 1" evidence="1">
    <location>
        <begin position="181"/>
        <end position="336"/>
    </location>
</feature>
<dbReference type="Proteomes" id="UP000182761">
    <property type="component" value="Unassembled WGS sequence"/>
</dbReference>
<dbReference type="RefSeq" id="WP_055425562.1">
    <property type="nucleotide sequence ID" value="NZ_FCOR01000006.1"/>
</dbReference>
<dbReference type="EMBL" id="FCOR01000006">
    <property type="protein sequence ID" value="CVK16365.1"/>
    <property type="molecule type" value="Genomic_DNA"/>
</dbReference>
<dbReference type="OrthoDB" id="791981at2"/>
<evidence type="ECO:0000313" key="3">
    <source>
        <dbReference type="EMBL" id="CVK16365.1"/>
    </source>
</evidence>
<dbReference type="AlphaFoldDB" id="A0A0X3AQN5"/>
<dbReference type="GO" id="GO:0016757">
    <property type="term" value="F:glycosyltransferase activity"/>
    <property type="evidence" value="ECO:0007669"/>
    <property type="project" value="InterPro"/>
</dbReference>